<dbReference type="PANTHER" id="PTHR46033:SF32">
    <property type="entry name" value="EXPRESSED PROTEIN"/>
    <property type="match status" value="1"/>
</dbReference>
<dbReference type="OrthoDB" id="1572276at2759"/>
<dbReference type="STRING" id="4540.A0A3L6SG04"/>
<dbReference type="AlphaFoldDB" id="A0A3L6SG04"/>
<dbReference type="InterPro" id="IPR019557">
    <property type="entry name" value="AminoTfrase-like_pln_mobile"/>
</dbReference>
<keyword evidence="5" id="KW-1185">Reference proteome</keyword>
<protein>
    <recommendedName>
        <fullName evidence="3">Aminotransferase-like plant mobile domain-containing protein</fullName>
    </recommendedName>
</protein>
<evidence type="ECO:0000256" key="2">
    <source>
        <dbReference type="SAM" id="MobiDB-lite"/>
    </source>
</evidence>
<dbReference type="InterPro" id="IPR044824">
    <property type="entry name" value="MAIN-like"/>
</dbReference>
<evidence type="ECO:0000313" key="5">
    <source>
        <dbReference type="Proteomes" id="UP000275267"/>
    </source>
</evidence>
<proteinExistence type="predicted"/>
<name>A0A3L6SG04_PANMI</name>
<dbReference type="EMBL" id="PQIB02000005">
    <property type="protein sequence ID" value="RLN18846.1"/>
    <property type="molecule type" value="Genomic_DNA"/>
</dbReference>
<dbReference type="PANTHER" id="PTHR46033">
    <property type="entry name" value="PROTEIN MAIN-LIKE 2"/>
    <property type="match status" value="1"/>
</dbReference>
<sequence length="726" mass="78825">MANPIRHGELQVEFKGWPVAPELWNAWVDKLRPRHEALWREAGILHAILATTLWVERDEGALLQLAAFWSGDTNTFVFPWDEATVTLEDVAVLGGLPLVGESVRKPPYGRARGDADALEAVRSSLYRSSWNSRPSHAAWAKHFSELPPEDGAHEHAGFLAMWLSLFVLPAPPFDAVRAEVLPVAARLARGGGVALAPAALASIYGDLSALRRYISSGKRSRPIVAWAPLHILQLWVWERFPELHPETASTPTPAAPDDRDVPRAVRRWHGAQARMVLDPRYVHAVLMSPARFEWAPYGGGGLSPPAGSYRRQDIARRTELLSFAHCLRACELVGMSGIEQYCPHRVARQLGFDQDVPGAVARADSDQFAAWANYKIGPANPKVSFIVPSKEPTVTAEYEQWWEPCSRACAAAVAEAARMKVDGPMQIAENAKKDELPGWVRSGAKRTASRKGKKVSQGSSGAAAILMNAADEPRSSVAGKERSKSVQQQSKEDAPQPVTMPDEQNSISEQAEALIHQLVKQTQFGDTASFLQKAGESEKMQPVGTGNNEGNTASKFDISELASALKNLTLQLEPAAGAGAGAAAVMKGSTEQTGTPAVVTGAMGKRALKGKSASLGDNNKGSNNDISSPNQQMESPMKHRSEANKKRSGNGGTSSSRPADAWAKDANRSGDFFQPRRAVGTMKMIEKASAIRQAEIAELKETIRKQVEEIRALEAAEEQEQLNRKK</sequence>
<feature type="compositionally biased region" description="Basic and acidic residues" evidence="2">
    <location>
        <begin position="636"/>
        <end position="645"/>
    </location>
</feature>
<feature type="region of interest" description="Disordered" evidence="2">
    <location>
        <begin position="587"/>
        <end position="673"/>
    </location>
</feature>
<evidence type="ECO:0000313" key="4">
    <source>
        <dbReference type="EMBL" id="RLN18846.1"/>
    </source>
</evidence>
<feature type="compositionally biased region" description="Basic and acidic residues" evidence="2">
    <location>
        <begin position="471"/>
        <end position="494"/>
    </location>
</feature>
<accession>A0A3L6SG04</accession>
<dbReference type="GO" id="GO:0010073">
    <property type="term" value="P:meristem maintenance"/>
    <property type="evidence" value="ECO:0007669"/>
    <property type="project" value="InterPro"/>
</dbReference>
<feature type="compositionally biased region" description="Polar residues" evidence="2">
    <location>
        <begin position="615"/>
        <end position="634"/>
    </location>
</feature>
<evidence type="ECO:0000256" key="1">
    <source>
        <dbReference type="SAM" id="Coils"/>
    </source>
</evidence>
<comment type="caution">
    <text evidence="4">The sequence shown here is derived from an EMBL/GenBank/DDBJ whole genome shotgun (WGS) entry which is preliminary data.</text>
</comment>
<dbReference type="Pfam" id="PF10536">
    <property type="entry name" value="PMD"/>
    <property type="match status" value="1"/>
</dbReference>
<feature type="domain" description="Aminotransferase-like plant mobile" evidence="3">
    <location>
        <begin position="43"/>
        <end position="403"/>
    </location>
</feature>
<keyword evidence="1" id="KW-0175">Coiled coil</keyword>
<reference evidence="5" key="1">
    <citation type="journal article" date="2019" name="Nat. Commun.">
        <title>The genome of broomcorn millet.</title>
        <authorList>
            <person name="Zou C."/>
            <person name="Miki D."/>
            <person name="Li D."/>
            <person name="Tang Q."/>
            <person name="Xiao L."/>
            <person name="Rajput S."/>
            <person name="Deng P."/>
            <person name="Jia W."/>
            <person name="Huang R."/>
            <person name="Zhang M."/>
            <person name="Sun Y."/>
            <person name="Hu J."/>
            <person name="Fu X."/>
            <person name="Schnable P.S."/>
            <person name="Li F."/>
            <person name="Zhang H."/>
            <person name="Feng B."/>
            <person name="Zhu X."/>
            <person name="Liu R."/>
            <person name="Schnable J.C."/>
            <person name="Zhu J.-K."/>
            <person name="Zhang H."/>
        </authorList>
    </citation>
    <scope>NUCLEOTIDE SEQUENCE [LARGE SCALE GENOMIC DNA]</scope>
</reference>
<dbReference type="Proteomes" id="UP000275267">
    <property type="component" value="Unassembled WGS sequence"/>
</dbReference>
<gene>
    <name evidence="4" type="ORF">C2845_PM02G08830</name>
</gene>
<feature type="region of interest" description="Disordered" evidence="2">
    <location>
        <begin position="432"/>
        <end position="505"/>
    </location>
</feature>
<organism evidence="4 5">
    <name type="scientific">Panicum miliaceum</name>
    <name type="common">Proso millet</name>
    <name type="synonym">Broomcorn millet</name>
    <dbReference type="NCBI Taxonomy" id="4540"/>
    <lineage>
        <taxon>Eukaryota</taxon>
        <taxon>Viridiplantae</taxon>
        <taxon>Streptophyta</taxon>
        <taxon>Embryophyta</taxon>
        <taxon>Tracheophyta</taxon>
        <taxon>Spermatophyta</taxon>
        <taxon>Magnoliopsida</taxon>
        <taxon>Liliopsida</taxon>
        <taxon>Poales</taxon>
        <taxon>Poaceae</taxon>
        <taxon>PACMAD clade</taxon>
        <taxon>Panicoideae</taxon>
        <taxon>Panicodae</taxon>
        <taxon>Paniceae</taxon>
        <taxon>Panicinae</taxon>
        <taxon>Panicum</taxon>
        <taxon>Panicum sect. Panicum</taxon>
    </lineage>
</organism>
<feature type="coiled-coil region" evidence="1">
    <location>
        <begin position="696"/>
        <end position="723"/>
    </location>
</feature>
<feature type="compositionally biased region" description="Basic residues" evidence="2">
    <location>
        <begin position="443"/>
        <end position="454"/>
    </location>
</feature>
<evidence type="ECO:0000259" key="3">
    <source>
        <dbReference type="Pfam" id="PF10536"/>
    </source>
</evidence>